<evidence type="ECO:0000313" key="1">
    <source>
        <dbReference type="EMBL" id="HAS8541297.1"/>
    </source>
</evidence>
<dbReference type="AlphaFoldDB" id="A0A8H9TG52"/>
<sequence>MNFENISEHSKLICGINMETVPKLSEESEFHFLTELVQGMPIVAHKHYDEKTGVHSCKVKVKEFETLASVVVETDEEYLFISNDLLTVYNVDGREHLIPIIGNKTKSPYELGVIAHGNNHNSPAQDPNMMNWIKHHTKRVGDSIPAMEEWYKGFDKMVDEECAKLREQETTA</sequence>
<protein>
    <submittedName>
        <fullName evidence="1">Uncharacterized protein</fullName>
    </submittedName>
</protein>
<dbReference type="EMBL" id="DACRBY010000020">
    <property type="protein sequence ID" value="HAS8541297.1"/>
    <property type="molecule type" value="Genomic_DNA"/>
</dbReference>
<gene>
    <name evidence="1" type="ORF">I7730_16055</name>
</gene>
<accession>A0A8H9TG52</accession>
<reference evidence="1" key="2">
    <citation type="submission" date="2019-01" db="EMBL/GenBank/DDBJ databases">
        <authorList>
            <consortium name="NCBI Pathogen Detection Project"/>
        </authorList>
    </citation>
    <scope>NUCLEOTIDE SEQUENCE</scope>
    <source>
        <strain evidence="1">BCW_3452</strain>
    </source>
</reference>
<reference evidence="1" key="1">
    <citation type="journal article" date="2018" name="Genome Biol.">
        <title>SKESA: strategic k-mer extension for scrupulous assemblies.</title>
        <authorList>
            <person name="Souvorov A."/>
            <person name="Agarwala R."/>
            <person name="Lipman D.J."/>
        </authorList>
    </citation>
    <scope>NUCLEOTIDE SEQUENCE</scope>
    <source>
        <strain evidence="1">BCW_3452</strain>
    </source>
</reference>
<proteinExistence type="predicted"/>
<comment type="caution">
    <text evidence="1">The sequence shown here is derived from an EMBL/GenBank/DDBJ whole genome shotgun (WGS) entry which is preliminary data.</text>
</comment>
<dbReference type="Proteomes" id="UP000863257">
    <property type="component" value="Unassembled WGS sequence"/>
</dbReference>
<organism evidence="1">
    <name type="scientific">Vibrio vulnificus</name>
    <dbReference type="NCBI Taxonomy" id="672"/>
    <lineage>
        <taxon>Bacteria</taxon>
        <taxon>Pseudomonadati</taxon>
        <taxon>Pseudomonadota</taxon>
        <taxon>Gammaproteobacteria</taxon>
        <taxon>Vibrionales</taxon>
        <taxon>Vibrionaceae</taxon>
        <taxon>Vibrio</taxon>
    </lineage>
</organism>
<name>A0A8H9TG52_VIBVL</name>